<gene>
    <name evidence="2" type="ORF">BSAL_89215</name>
</gene>
<keyword evidence="2" id="KW-0472">Membrane</keyword>
<proteinExistence type="predicted"/>
<feature type="region of interest" description="Disordered" evidence="1">
    <location>
        <begin position="65"/>
        <end position="92"/>
    </location>
</feature>
<reference evidence="3" key="1">
    <citation type="submission" date="2015-09" db="EMBL/GenBank/DDBJ databases">
        <authorList>
            <consortium name="Pathogen Informatics"/>
        </authorList>
    </citation>
    <scope>NUCLEOTIDE SEQUENCE [LARGE SCALE GENOMIC DNA]</scope>
    <source>
        <strain evidence="3">Lake Konstanz</strain>
    </source>
</reference>
<sequence length="92" mass="10246">MFVEGAKEQQAGAASARSILCWILTAISVVTTGLHWISDVAEFIANCRIRGMRIRAAPHKMDSVFEGSFDNKPHADEGKQDHLVRPPRLEEE</sequence>
<evidence type="ECO:0000313" key="2">
    <source>
        <dbReference type="EMBL" id="CUG85026.1"/>
    </source>
</evidence>
<dbReference type="EMBL" id="CYKH01001138">
    <property type="protein sequence ID" value="CUG85026.1"/>
    <property type="molecule type" value="Genomic_DNA"/>
</dbReference>
<evidence type="ECO:0000313" key="3">
    <source>
        <dbReference type="Proteomes" id="UP000051952"/>
    </source>
</evidence>
<protein>
    <submittedName>
        <fullName evidence="2">Transmembrane protein, putative</fullName>
    </submittedName>
</protein>
<evidence type="ECO:0000256" key="1">
    <source>
        <dbReference type="SAM" id="MobiDB-lite"/>
    </source>
</evidence>
<dbReference type="Proteomes" id="UP000051952">
    <property type="component" value="Unassembled WGS sequence"/>
</dbReference>
<dbReference type="AlphaFoldDB" id="A0A0S4J9P3"/>
<keyword evidence="3" id="KW-1185">Reference proteome</keyword>
<organism evidence="2 3">
    <name type="scientific">Bodo saltans</name>
    <name type="common">Flagellated protozoan</name>
    <dbReference type="NCBI Taxonomy" id="75058"/>
    <lineage>
        <taxon>Eukaryota</taxon>
        <taxon>Discoba</taxon>
        <taxon>Euglenozoa</taxon>
        <taxon>Kinetoplastea</taxon>
        <taxon>Metakinetoplastina</taxon>
        <taxon>Eubodonida</taxon>
        <taxon>Bodonidae</taxon>
        <taxon>Bodo</taxon>
    </lineage>
</organism>
<accession>A0A0S4J9P3</accession>
<dbReference type="VEuPathDB" id="TriTrypDB:BSAL_89215"/>
<keyword evidence="2" id="KW-0812">Transmembrane</keyword>
<name>A0A0S4J9P3_BODSA</name>